<dbReference type="Proteomes" id="UP000321523">
    <property type="component" value="Unassembled WGS sequence"/>
</dbReference>
<accession>A0A512E1L3</accession>
<protein>
    <submittedName>
        <fullName evidence="3">Addiction module antitoxin</fullName>
    </submittedName>
</protein>
<dbReference type="Pfam" id="PF03693">
    <property type="entry name" value="ParD_antitoxin"/>
    <property type="match status" value="1"/>
</dbReference>
<organism evidence="3 4">
    <name type="scientific">Skermanella aerolata</name>
    <dbReference type="NCBI Taxonomy" id="393310"/>
    <lineage>
        <taxon>Bacteria</taxon>
        <taxon>Pseudomonadati</taxon>
        <taxon>Pseudomonadota</taxon>
        <taxon>Alphaproteobacteria</taxon>
        <taxon>Rhodospirillales</taxon>
        <taxon>Azospirillaceae</taxon>
        <taxon>Skermanella</taxon>
    </lineage>
</organism>
<dbReference type="InterPro" id="IPR022789">
    <property type="entry name" value="ParD"/>
</dbReference>
<dbReference type="SUPFAM" id="SSF47598">
    <property type="entry name" value="Ribbon-helix-helix"/>
    <property type="match status" value="1"/>
</dbReference>
<dbReference type="GO" id="GO:0006355">
    <property type="term" value="P:regulation of DNA-templated transcription"/>
    <property type="evidence" value="ECO:0007669"/>
    <property type="project" value="InterPro"/>
</dbReference>
<evidence type="ECO:0000256" key="2">
    <source>
        <dbReference type="ARBA" id="ARBA00022649"/>
    </source>
</evidence>
<evidence type="ECO:0000256" key="1">
    <source>
        <dbReference type="ARBA" id="ARBA00008580"/>
    </source>
</evidence>
<evidence type="ECO:0000313" key="3">
    <source>
        <dbReference type="EMBL" id="GEO42608.1"/>
    </source>
</evidence>
<gene>
    <name evidence="3" type="ORF">SAE02_67560</name>
</gene>
<keyword evidence="4" id="KW-1185">Reference proteome</keyword>
<dbReference type="InterPro" id="IPR038296">
    <property type="entry name" value="ParD_sf"/>
</dbReference>
<comment type="caution">
    <text evidence="3">The sequence shown here is derived from an EMBL/GenBank/DDBJ whole genome shotgun (WGS) entry which is preliminary data.</text>
</comment>
<comment type="similarity">
    <text evidence="1">Belongs to the ParD antitoxin family.</text>
</comment>
<dbReference type="EMBL" id="BJYZ01000046">
    <property type="protein sequence ID" value="GEO42608.1"/>
    <property type="molecule type" value="Genomic_DNA"/>
</dbReference>
<dbReference type="OrthoDB" id="9815501at2"/>
<dbReference type="CDD" id="cd22231">
    <property type="entry name" value="RHH_NikR_HicB-like"/>
    <property type="match status" value="1"/>
</dbReference>
<dbReference type="NCBIfam" id="TIGR02606">
    <property type="entry name" value="antidote_CC2985"/>
    <property type="match status" value="1"/>
</dbReference>
<dbReference type="PANTHER" id="PTHR36582:SF2">
    <property type="entry name" value="ANTITOXIN PARD"/>
    <property type="match status" value="1"/>
</dbReference>
<dbReference type="PANTHER" id="PTHR36582">
    <property type="entry name" value="ANTITOXIN PARD"/>
    <property type="match status" value="1"/>
</dbReference>
<reference evidence="3 4" key="1">
    <citation type="submission" date="2019-07" db="EMBL/GenBank/DDBJ databases">
        <title>Whole genome shotgun sequence of Skermanella aerolata NBRC 106429.</title>
        <authorList>
            <person name="Hosoyama A."/>
            <person name="Uohara A."/>
            <person name="Ohji S."/>
            <person name="Ichikawa N."/>
        </authorList>
    </citation>
    <scope>NUCLEOTIDE SEQUENCE [LARGE SCALE GENOMIC DNA]</scope>
    <source>
        <strain evidence="3 4">NBRC 106429</strain>
    </source>
</reference>
<keyword evidence="2" id="KW-1277">Toxin-antitoxin system</keyword>
<dbReference type="InterPro" id="IPR010985">
    <property type="entry name" value="Ribbon_hlx_hlx"/>
</dbReference>
<name>A0A512E1L3_9PROT</name>
<proteinExistence type="inferred from homology"/>
<dbReference type="AlphaFoldDB" id="A0A512E1L3"/>
<dbReference type="RefSeq" id="WP_147041140.1">
    <property type="nucleotide sequence ID" value="NZ_BJYZ01000046.1"/>
</dbReference>
<evidence type="ECO:0000313" key="4">
    <source>
        <dbReference type="Proteomes" id="UP000321523"/>
    </source>
</evidence>
<sequence length="90" mass="10415">MASSFTLGTHFETFIRQLIDSGRYSSASEVVRDGLRLLEDEEKLRELRTVEIRRLIDEARSDPRPPVDSDTVFARLIDKYEIMADDREAP</sequence>
<dbReference type="Gene3D" id="6.10.10.120">
    <property type="entry name" value="Antitoxin ParD1-like"/>
    <property type="match status" value="1"/>
</dbReference>